<accession>A0A3M0IW85</accession>
<protein>
    <submittedName>
        <fullName evidence="1">Uncharacterized protein</fullName>
    </submittedName>
</protein>
<dbReference type="OrthoDB" id="5984008at2759"/>
<dbReference type="EMBL" id="QRBI01000209">
    <property type="protein sequence ID" value="RMB93551.1"/>
    <property type="molecule type" value="Genomic_DNA"/>
</dbReference>
<sequence>MLRKLKSLSHEEMLRELESFSLEKAPSRNWADEKLDFDLFFMFGSVFVARLAKSKIRLVLKNHAELLVLRRPEEICGHESSCLSRNFQEHLWNTKTLLETVSPCSVSCCPVEETDPHLSTTSLQEVVESDKVTSEPPLLQAKQPQLLQTFLIGLVLQAPHQPRYPPLDTLKHLNVLPKLRGPELDTALKVLPHQCRVQGKNDLPAPAGHTIPDAGQVPLALLATKAHCWLISNRLSSSTPRSLSA</sequence>
<evidence type="ECO:0000313" key="1">
    <source>
        <dbReference type="EMBL" id="RMB93551.1"/>
    </source>
</evidence>
<evidence type="ECO:0000313" key="2">
    <source>
        <dbReference type="Proteomes" id="UP000269221"/>
    </source>
</evidence>
<dbReference type="Proteomes" id="UP000269221">
    <property type="component" value="Unassembled WGS sequence"/>
</dbReference>
<keyword evidence="2" id="KW-1185">Reference proteome</keyword>
<name>A0A3M0IW85_HIRRU</name>
<reference evidence="1 2" key="1">
    <citation type="submission" date="2018-07" db="EMBL/GenBank/DDBJ databases">
        <title>A high quality draft genome assembly of the barn swallow (H. rustica rustica).</title>
        <authorList>
            <person name="Formenti G."/>
            <person name="Chiara M."/>
            <person name="Poveda L."/>
            <person name="Francoijs K.-J."/>
            <person name="Bonisoli-Alquati A."/>
            <person name="Canova L."/>
            <person name="Gianfranceschi L."/>
            <person name="Horner D.S."/>
            <person name="Saino N."/>
        </authorList>
    </citation>
    <scope>NUCLEOTIDE SEQUENCE [LARGE SCALE GENOMIC DNA]</scope>
    <source>
        <strain evidence="1">Chelidonia</strain>
        <tissue evidence="1">Blood</tissue>
    </source>
</reference>
<organism evidence="1 2">
    <name type="scientific">Hirundo rustica rustica</name>
    <dbReference type="NCBI Taxonomy" id="333673"/>
    <lineage>
        <taxon>Eukaryota</taxon>
        <taxon>Metazoa</taxon>
        <taxon>Chordata</taxon>
        <taxon>Craniata</taxon>
        <taxon>Vertebrata</taxon>
        <taxon>Euteleostomi</taxon>
        <taxon>Archelosauria</taxon>
        <taxon>Archosauria</taxon>
        <taxon>Dinosauria</taxon>
        <taxon>Saurischia</taxon>
        <taxon>Theropoda</taxon>
        <taxon>Coelurosauria</taxon>
        <taxon>Aves</taxon>
        <taxon>Neognathae</taxon>
        <taxon>Neoaves</taxon>
        <taxon>Telluraves</taxon>
        <taxon>Australaves</taxon>
        <taxon>Passeriformes</taxon>
        <taxon>Sylvioidea</taxon>
        <taxon>Hirundinidae</taxon>
        <taxon>Hirundo</taxon>
    </lineage>
</organism>
<proteinExistence type="predicted"/>
<dbReference type="AlphaFoldDB" id="A0A3M0IW85"/>
<gene>
    <name evidence="1" type="ORF">DUI87_30249</name>
</gene>
<comment type="caution">
    <text evidence="1">The sequence shown here is derived from an EMBL/GenBank/DDBJ whole genome shotgun (WGS) entry which is preliminary data.</text>
</comment>